<sequence>MPHVDKNYNPTRGDRVILAILGAFKKKRKKVKRFDTTRSKDISDQLRKAGIGQKKINQMKYNTK</sequence>
<accession>A0A0F9DKV1</accession>
<protein>
    <submittedName>
        <fullName evidence="1">Uncharacterized protein</fullName>
    </submittedName>
</protein>
<evidence type="ECO:0000313" key="1">
    <source>
        <dbReference type="EMBL" id="KKL62323.1"/>
    </source>
</evidence>
<name>A0A0F9DKV1_9ZZZZ</name>
<proteinExistence type="predicted"/>
<comment type="caution">
    <text evidence="1">The sequence shown here is derived from an EMBL/GenBank/DDBJ whole genome shotgun (WGS) entry which is preliminary data.</text>
</comment>
<reference evidence="1" key="1">
    <citation type="journal article" date="2015" name="Nature">
        <title>Complex archaea that bridge the gap between prokaryotes and eukaryotes.</title>
        <authorList>
            <person name="Spang A."/>
            <person name="Saw J.H."/>
            <person name="Jorgensen S.L."/>
            <person name="Zaremba-Niedzwiedzka K."/>
            <person name="Martijn J."/>
            <person name="Lind A.E."/>
            <person name="van Eijk R."/>
            <person name="Schleper C."/>
            <person name="Guy L."/>
            <person name="Ettema T.J."/>
        </authorList>
    </citation>
    <scope>NUCLEOTIDE SEQUENCE</scope>
</reference>
<gene>
    <name evidence="1" type="ORF">LCGC14_2186360</name>
</gene>
<dbReference type="AlphaFoldDB" id="A0A0F9DKV1"/>
<dbReference type="EMBL" id="LAZR01028526">
    <property type="protein sequence ID" value="KKL62323.1"/>
    <property type="molecule type" value="Genomic_DNA"/>
</dbReference>
<organism evidence="1">
    <name type="scientific">marine sediment metagenome</name>
    <dbReference type="NCBI Taxonomy" id="412755"/>
    <lineage>
        <taxon>unclassified sequences</taxon>
        <taxon>metagenomes</taxon>
        <taxon>ecological metagenomes</taxon>
    </lineage>
</organism>